<dbReference type="RefSeq" id="XP_008584246.1">
    <property type="nucleotide sequence ID" value="XM_008586024.1"/>
</dbReference>
<dbReference type="CDD" id="cd05383">
    <property type="entry name" value="CAP_CRISP"/>
    <property type="match status" value="1"/>
</dbReference>
<dbReference type="InterPro" id="IPR003582">
    <property type="entry name" value="ShKT_dom"/>
</dbReference>
<gene>
    <name evidence="6" type="primary">LOC103601594</name>
</gene>
<dbReference type="PROSITE" id="PS01009">
    <property type="entry name" value="CRISP_1"/>
    <property type="match status" value="1"/>
</dbReference>
<feature type="non-terminal residue" evidence="6">
    <location>
        <position position="1"/>
    </location>
</feature>
<dbReference type="InterPro" id="IPR034117">
    <property type="entry name" value="SCP_CRISP"/>
</dbReference>
<evidence type="ECO:0000313" key="6">
    <source>
        <dbReference type="RefSeq" id="XP_008584246.1"/>
    </source>
</evidence>
<dbReference type="PROSITE" id="PS51670">
    <property type="entry name" value="SHKT"/>
    <property type="match status" value="1"/>
</dbReference>
<protein>
    <submittedName>
        <fullName evidence="6">Cysteine-rich secretory protein 3-like</fullName>
    </submittedName>
</protein>
<comment type="caution">
    <text evidence="3">Lacks conserved residue(s) required for the propagation of feature annotation.</text>
</comment>
<dbReference type="PROSITE" id="PS01010">
    <property type="entry name" value="CRISP_2"/>
    <property type="match status" value="1"/>
</dbReference>
<dbReference type="Pfam" id="PF08562">
    <property type="entry name" value="Crisp"/>
    <property type="match status" value="1"/>
</dbReference>
<keyword evidence="5" id="KW-1185">Reference proteome</keyword>
<feature type="disulfide bond" evidence="3">
    <location>
        <begin position="178"/>
        <end position="196"/>
    </location>
</feature>
<evidence type="ECO:0000259" key="4">
    <source>
        <dbReference type="PROSITE" id="PS51670"/>
    </source>
</evidence>
<dbReference type="Proteomes" id="UP000694923">
    <property type="component" value="Unplaced"/>
</dbReference>
<evidence type="ECO:0000313" key="5">
    <source>
        <dbReference type="Proteomes" id="UP000694923"/>
    </source>
</evidence>
<dbReference type="PRINTS" id="PR00837">
    <property type="entry name" value="V5TPXLIKE"/>
</dbReference>
<reference evidence="6" key="1">
    <citation type="submission" date="2025-08" db="UniProtKB">
        <authorList>
            <consortium name="RefSeq"/>
        </authorList>
    </citation>
    <scope>IDENTIFICATION</scope>
</reference>
<sequence>QKEIINKHNDLRRRTNPNARNMLKMRWNAEAAKNAEKWAQQCILSHSPPSQRKISFAGCGENIFMSTHPKSWSDAIQYLYDEVKDFKYGFGSTRSDAKTGHYTQLVWATSHQLGCALAHCPHEILKYYYVCQYCPSGNIVNIMKTPYKKGKPCGDCPHHCDNGLCTNPCMYVDKYSNCAELVKLQKCEGKIMKENCQATCKCPSEIK</sequence>
<dbReference type="PANTHER" id="PTHR10334">
    <property type="entry name" value="CYSTEINE-RICH SECRETORY PROTEIN-RELATED"/>
    <property type="match status" value="1"/>
</dbReference>
<dbReference type="SMART" id="SM00198">
    <property type="entry name" value="SCP"/>
    <property type="match status" value="1"/>
</dbReference>
<evidence type="ECO:0000256" key="1">
    <source>
        <dbReference type="ARBA" id="ARBA00009923"/>
    </source>
</evidence>
<dbReference type="SUPFAM" id="SSF57546">
    <property type="entry name" value="Crisp domain-like"/>
    <property type="match status" value="1"/>
</dbReference>
<dbReference type="Gene3D" id="3.40.33.10">
    <property type="entry name" value="CAP"/>
    <property type="match status" value="1"/>
</dbReference>
<dbReference type="Pfam" id="PF00188">
    <property type="entry name" value="CAP"/>
    <property type="match status" value="1"/>
</dbReference>
<feature type="disulfide bond" evidence="3">
    <location>
        <begin position="187"/>
        <end position="200"/>
    </location>
</feature>
<keyword evidence="2 3" id="KW-1015">Disulfide bond</keyword>
<dbReference type="GeneID" id="103601594"/>
<feature type="domain" description="ShKT" evidence="4">
    <location>
        <begin position="169"/>
        <end position="202"/>
    </location>
</feature>
<name>A0ABM0RUF5_GALVR</name>
<dbReference type="InterPro" id="IPR013871">
    <property type="entry name" value="Cysteine_rich_secretory"/>
</dbReference>
<dbReference type="InterPro" id="IPR042076">
    <property type="entry name" value="Crisp-like_dom"/>
</dbReference>
<comment type="similarity">
    <text evidence="1">Belongs to the CRISP family.</text>
</comment>
<dbReference type="SUPFAM" id="SSF55797">
    <property type="entry name" value="PR-1-like"/>
    <property type="match status" value="1"/>
</dbReference>
<dbReference type="InterPro" id="IPR035940">
    <property type="entry name" value="CAP_sf"/>
</dbReference>
<dbReference type="InterPro" id="IPR014044">
    <property type="entry name" value="CAP_dom"/>
</dbReference>
<dbReference type="InterPro" id="IPR018244">
    <property type="entry name" value="Allrgn_V5/Tpx1_CS"/>
</dbReference>
<dbReference type="PRINTS" id="PR00838">
    <property type="entry name" value="V5ALLERGEN"/>
</dbReference>
<accession>A0ABM0RUF5</accession>
<organism evidence="5 6">
    <name type="scientific">Galeopterus variegatus</name>
    <name type="common">Malayan flying lemur</name>
    <name type="synonym">Cynocephalus variegatus</name>
    <dbReference type="NCBI Taxonomy" id="482537"/>
    <lineage>
        <taxon>Eukaryota</taxon>
        <taxon>Metazoa</taxon>
        <taxon>Chordata</taxon>
        <taxon>Craniata</taxon>
        <taxon>Vertebrata</taxon>
        <taxon>Euteleostomi</taxon>
        <taxon>Mammalia</taxon>
        <taxon>Eutheria</taxon>
        <taxon>Euarchontoglires</taxon>
        <taxon>Dermoptera</taxon>
        <taxon>Cynocephalidae</taxon>
        <taxon>Galeopterus</taxon>
    </lineage>
</organism>
<evidence type="ECO:0000256" key="2">
    <source>
        <dbReference type="ARBA" id="ARBA00023157"/>
    </source>
</evidence>
<dbReference type="Gene3D" id="1.10.10.740">
    <property type="entry name" value="Crisp domain"/>
    <property type="match status" value="1"/>
</dbReference>
<proteinExistence type="inferred from homology"/>
<dbReference type="InterPro" id="IPR001283">
    <property type="entry name" value="CRISP-related"/>
</dbReference>
<evidence type="ECO:0000256" key="3">
    <source>
        <dbReference type="PROSITE-ProRule" id="PRU01005"/>
    </source>
</evidence>
<dbReference type="InterPro" id="IPR002413">
    <property type="entry name" value="V5_allergen-like"/>
</dbReference>